<dbReference type="PANTHER" id="PTHR37543:SF1">
    <property type="entry name" value="CCCH ZINC FINGER DNA BINDING PROTEIN (AFU_ORTHOLOGUE AFUA_5G12760)"/>
    <property type="match status" value="1"/>
</dbReference>
<dbReference type="InterPro" id="IPR057683">
    <property type="entry name" value="DUF7923"/>
</dbReference>
<evidence type="ECO:0000256" key="1">
    <source>
        <dbReference type="SAM" id="MobiDB-lite"/>
    </source>
</evidence>
<dbReference type="Pfam" id="PF25540">
    <property type="entry name" value="DUF7923"/>
    <property type="match status" value="1"/>
</dbReference>
<dbReference type="PANTHER" id="PTHR37543">
    <property type="entry name" value="CCCH ZINC FINGER DNA BINDING PROTEIN (AFU_ORTHOLOGUE AFUA_5G12760)"/>
    <property type="match status" value="1"/>
</dbReference>
<evidence type="ECO:0000313" key="4">
    <source>
        <dbReference type="EMBL" id="KAF8685149.1"/>
    </source>
</evidence>
<name>A0A8H7HI27_9AGAM</name>
<dbReference type="Proteomes" id="UP000650582">
    <property type="component" value="Unassembled WGS sequence"/>
</dbReference>
<comment type="caution">
    <text evidence="4">The sequence shown here is derived from an EMBL/GenBank/DDBJ whole genome shotgun (WGS) entry which is preliminary data.</text>
</comment>
<feature type="region of interest" description="Disordered" evidence="1">
    <location>
        <begin position="400"/>
        <end position="458"/>
    </location>
</feature>
<feature type="compositionally biased region" description="Polar residues" evidence="1">
    <location>
        <begin position="426"/>
        <end position="441"/>
    </location>
</feature>
<feature type="domain" description="DUF7923" evidence="2">
    <location>
        <begin position="63"/>
        <end position="236"/>
    </location>
</feature>
<evidence type="ECO:0000313" key="5">
    <source>
        <dbReference type="Proteomes" id="UP000650582"/>
    </source>
</evidence>
<sequence>MSGLSDIMSRFDKLAMDQKELISEAERSGEMWKDAYNSRSSEIAALRREIAELKQVKVQSGAANPLLLCLIDGDGCIFNERLLVQGVDGGREAASTLRQHIANHYGGHADILVHIFFNREGLGSTVKKYLGITSAVFSAFISGFNTASPLMSMLDVGAGKEAADAKIRELMRIFVRFPHVKRVYFGGGHDNGYTSNLATLQTEGYLDKIVLLQGYTEVAAEIKTLPLERLENNGLFLTVKLSNKTALASGVIPPSTPPIIRTKSSAKSPAPVHSVPTLLKSPIKVPTGRNSKANVTALKLPLTLDVVPMTKILAVKPRACNLHYLTKKGCNMEECNYGHDYEFSKEMLADFRELVGQNPCLSVNKGLECKDLECPSAHRCPQGPNCSWNKEGTCKFTAPGMHDSSTSSEDDDDDEDDRVLLGPKISQLTALNKRTASNSSIDFPDYPAGSPNRRPSSRANNVLATHRAQVKNAFKNSVTGSTAKERLQQMGVGSGRSFSPEEDSDESDLLRFLTTEYGSQNKYSIKNPRFANGKVY</sequence>
<proteinExistence type="predicted"/>
<feature type="domain" description="Tandem CCCH zinc finger" evidence="3">
    <location>
        <begin position="353"/>
        <end position="405"/>
    </location>
</feature>
<reference evidence="4" key="1">
    <citation type="submission" date="2020-09" db="EMBL/GenBank/DDBJ databases">
        <title>Comparative genome analyses of four rice-infecting Rhizoctonia solani isolates reveal extensive enrichment of homogalacturonan modification genes.</title>
        <authorList>
            <person name="Lee D.-Y."/>
            <person name="Jeon J."/>
            <person name="Kim K.-T."/>
            <person name="Cheong K."/>
            <person name="Song H."/>
            <person name="Choi G."/>
            <person name="Ko J."/>
            <person name="Opiyo S.O."/>
            <person name="Zuo S."/>
            <person name="Madhav S."/>
            <person name="Lee Y.-H."/>
            <person name="Wang G.-L."/>
        </authorList>
    </citation>
    <scope>NUCLEOTIDE SEQUENCE</scope>
    <source>
        <strain evidence="4">AG1-IA YN-7</strain>
    </source>
</reference>
<accession>A0A8H7HI27</accession>
<dbReference type="AlphaFoldDB" id="A0A8H7HI27"/>
<dbReference type="EMBL" id="JACYCC010000024">
    <property type="protein sequence ID" value="KAF8685149.1"/>
    <property type="molecule type" value="Genomic_DNA"/>
</dbReference>
<evidence type="ECO:0000259" key="2">
    <source>
        <dbReference type="Pfam" id="PF25540"/>
    </source>
</evidence>
<dbReference type="InterPro" id="IPR057654">
    <property type="entry name" value="Znf-CCCH_tandem"/>
</dbReference>
<gene>
    <name evidence="4" type="ORF">RHS04_00872</name>
</gene>
<protein>
    <submittedName>
        <fullName evidence="4">Zinc finger protein</fullName>
    </submittedName>
</protein>
<dbReference type="Pfam" id="PF25543">
    <property type="entry name" value="zf-CCCH_tandem"/>
    <property type="match status" value="1"/>
</dbReference>
<feature type="compositionally biased region" description="Acidic residues" evidence="1">
    <location>
        <begin position="408"/>
        <end position="417"/>
    </location>
</feature>
<evidence type="ECO:0000259" key="3">
    <source>
        <dbReference type="Pfam" id="PF25543"/>
    </source>
</evidence>
<feature type="region of interest" description="Disordered" evidence="1">
    <location>
        <begin position="488"/>
        <end position="507"/>
    </location>
</feature>
<organism evidence="4 5">
    <name type="scientific">Rhizoctonia solani</name>
    <dbReference type="NCBI Taxonomy" id="456999"/>
    <lineage>
        <taxon>Eukaryota</taxon>
        <taxon>Fungi</taxon>
        <taxon>Dikarya</taxon>
        <taxon>Basidiomycota</taxon>
        <taxon>Agaricomycotina</taxon>
        <taxon>Agaricomycetes</taxon>
        <taxon>Cantharellales</taxon>
        <taxon>Ceratobasidiaceae</taxon>
        <taxon>Rhizoctonia</taxon>
    </lineage>
</organism>